<dbReference type="PANTHER" id="PTHR30337">
    <property type="entry name" value="COMPONENT OF ATP-DEPENDENT DSDNA EXONUCLEASE"/>
    <property type="match status" value="1"/>
</dbReference>
<evidence type="ECO:0000259" key="8">
    <source>
        <dbReference type="Pfam" id="PF00149"/>
    </source>
</evidence>
<evidence type="ECO:0000256" key="6">
    <source>
        <dbReference type="ARBA" id="ARBA00022839"/>
    </source>
</evidence>
<evidence type="ECO:0000256" key="2">
    <source>
        <dbReference type="ARBA" id="ARBA00011322"/>
    </source>
</evidence>
<proteinExistence type="inferred from homology"/>
<dbReference type="GO" id="GO:0006310">
    <property type="term" value="P:DNA recombination"/>
    <property type="evidence" value="ECO:0007669"/>
    <property type="project" value="UniProtKB-KW"/>
</dbReference>
<comment type="function">
    <text evidence="7">SbcCD cleaves DNA hairpin structures. These structures can inhibit DNA replication and are intermediates in certain DNA recombination reactions. The complex acts as a 3'-&gt;5' double strand exonuclease that can open hairpins. It also has a 5' single-strand endonuclease activity.</text>
</comment>
<evidence type="ECO:0000256" key="5">
    <source>
        <dbReference type="ARBA" id="ARBA00022801"/>
    </source>
</evidence>
<dbReference type="SUPFAM" id="SSF56300">
    <property type="entry name" value="Metallo-dependent phosphatases"/>
    <property type="match status" value="1"/>
</dbReference>
<keyword evidence="11" id="KW-1185">Reference proteome</keyword>
<evidence type="ECO:0000313" key="10">
    <source>
        <dbReference type="EMBL" id="NEV93539.1"/>
    </source>
</evidence>
<evidence type="ECO:0000256" key="1">
    <source>
        <dbReference type="ARBA" id="ARBA00010555"/>
    </source>
</evidence>
<gene>
    <name evidence="7 10" type="primary">sbcD</name>
    <name evidence="10" type="ORF">G3567_05155</name>
</gene>
<protein>
    <recommendedName>
        <fullName evidence="3 7">Nuclease SbcCD subunit D</fullName>
    </recommendedName>
</protein>
<evidence type="ECO:0000313" key="11">
    <source>
        <dbReference type="Proteomes" id="UP000478505"/>
    </source>
</evidence>
<sequence length="403" mass="46089">MKILHTADWHIGKRLHKTDLAHDFDLFINWLCDYLRAHPVDVLLISGDVFDFSNPSSESRSQYYKTLIKLKKFDFKIIITGGNHDSPSVLDAPRDILNELDIHVISQMPEQFEDCLIPIPSEDQAELVVAAIPYLRSRNLQRQFDAENYENKQEAVKESIAFHFQETAKLAKDNYPDIPLIGMGHLFATGASVSESERDIQIGNLAGLEVSHFGNAYDYMALGHIHKPQRLSAETPIFYSGSPIPLSFSERANEKRILILDTETSFEPESVSIPKFRDLVLIKGNLEEIKEKLELIKNEYPLKTLIEVELIEAEFSATKTYELEQVIEAFNTTNCEIVKHKVTFKNTSDVERGVSSAENQVSDFTPKEVFQKRLEGLDETKETKLELFSAFEDILEELNYKEE</sequence>
<evidence type="ECO:0000256" key="7">
    <source>
        <dbReference type="RuleBase" id="RU363069"/>
    </source>
</evidence>
<dbReference type="InterPro" id="IPR026843">
    <property type="entry name" value="SbcD_C"/>
</dbReference>
<keyword evidence="7" id="KW-0255">Endonuclease</keyword>
<dbReference type="InterPro" id="IPR029052">
    <property type="entry name" value="Metallo-depent_PP-like"/>
</dbReference>
<reference evidence="10 11" key="1">
    <citation type="submission" date="2020-02" db="EMBL/GenBank/DDBJ databases">
        <title>Flavobacteriaceae Psychroflexus bacterium YR1-1, complete genome.</title>
        <authorList>
            <person name="Li Y."/>
            <person name="Wu S."/>
        </authorList>
    </citation>
    <scope>NUCLEOTIDE SEQUENCE [LARGE SCALE GENOMIC DNA]</scope>
    <source>
        <strain evidence="10 11">YR1-1</strain>
    </source>
</reference>
<dbReference type="AlphaFoldDB" id="A0A6B3QZD8"/>
<dbReference type="PANTHER" id="PTHR30337:SF0">
    <property type="entry name" value="NUCLEASE SBCCD SUBUNIT D"/>
    <property type="match status" value="1"/>
</dbReference>
<feature type="domain" description="Nuclease SbcCD subunit D C-terminal" evidence="9">
    <location>
        <begin position="276"/>
        <end position="375"/>
    </location>
</feature>
<dbReference type="Gene3D" id="3.60.21.10">
    <property type="match status" value="1"/>
</dbReference>
<dbReference type="Pfam" id="PF12320">
    <property type="entry name" value="SbcD_C"/>
    <property type="match status" value="1"/>
</dbReference>
<keyword evidence="7" id="KW-0235">DNA replication</keyword>
<dbReference type="GO" id="GO:0004519">
    <property type="term" value="F:endonuclease activity"/>
    <property type="evidence" value="ECO:0007669"/>
    <property type="project" value="UniProtKB-KW"/>
</dbReference>
<evidence type="ECO:0000259" key="9">
    <source>
        <dbReference type="Pfam" id="PF12320"/>
    </source>
</evidence>
<comment type="subunit">
    <text evidence="2 7">Heterodimer of SbcC and SbcD.</text>
</comment>
<dbReference type="InterPro" id="IPR050535">
    <property type="entry name" value="DNA_Repair-Maintenance_Comp"/>
</dbReference>
<accession>A0A6B3QZD8</accession>
<keyword evidence="7" id="KW-0233">DNA recombination</keyword>
<dbReference type="GO" id="GO:0006260">
    <property type="term" value="P:DNA replication"/>
    <property type="evidence" value="ECO:0007669"/>
    <property type="project" value="UniProtKB-KW"/>
</dbReference>
<dbReference type="InterPro" id="IPR041796">
    <property type="entry name" value="Mre11_N"/>
</dbReference>
<evidence type="ECO:0000256" key="4">
    <source>
        <dbReference type="ARBA" id="ARBA00022722"/>
    </source>
</evidence>
<comment type="caution">
    <text evidence="10">The sequence shown here is derived from an EMBL/GenBank/DDBJ whole genome shotgun (WGS) entry which is preliminary data.</text>
</comment>
<dbReference type="InterPro" id="IPR004843">
    <property type="entry name" value="Calcineurin-like_PHP"/>
</dbReference>
<comment type="similarity">
    <text evidence="1 7">Belongs to the SbcD family.</text>
</comment>
<dbReference type="RefSeq" id="WP_164004249.1">
    <property type="nucleotide sequence ID" value="NZ_JAAIKD010000002.1"/>
</dbReference>
<dbReference type="GO" id="GO:0008408">
    <property type="term" value="F:3'-5' exonuclease activity"/>
    <property type="evidence" value="ECO:0007669"/>
    <property type="project" value="InterPro"/>
</dbReference>
<feature type="domain" description="Calcineurin-like phosphoesterase" evidence="8">
    <location>
        <begin position="1"/>
        <end position="228"/>
    </location>
</feature>
<dbReference type="NCBIfam" id="TIGR00619">
    <property type="entry name" value="sbcd"/>
    <property type="match status" value="1"/>
</dbReference>
<keyword evidence="4 7" id="KW-0540">Nuclease</keyword>
<keyword evidence="5 7" id="KW-0378">Hydrolase</keyword>
<dbReference type="CDD" id="cd00840">
    <property type="entry name" value="MPP_Mre11_N"/>
    <property type="match status" value="1"/>
</dbReference>
<evidence type="ECO:0000256" key="3">
    <source>
        <dbReference type="ARBA" id="ARBA00013365"/>
    </source>
</evidence>
<keyword evidence="6 7" id="KW-0269">Exonuclease</keyword>
<name>A0A6B3QZD8_9FLAO</name>
<organism evidence="10 11">
    <name type="scientific">Psychroflexus aurantiacus</name>
    <dbReference type="NCBI Taxonomy" id="2709310"/>
    <lineage>
        <taxon>Bacteria</taxon>
        <taxon>Pseudomonadati</taxon>
        <taxon>Bacteroidota</taxon>
        <taxon>Flavobacteriia</taxon>
        <taxon>Flavobacteriales</taxon>
        <taxon>Flavobacteriaceae</taxon>
        <taxon>Psychroflexus</taxon>
    </lineage>
</organism>
<dbReference type="InterPro" id="IPR004593">
    <property type="entry name" value="SbcD"/>
</dbReference>
<dbReference type="Proteomes" id="UP000478505">
    <property type="component" value="Unassembled WGS sequence"/>
</dbReference>
<dbReference type="Pfam" id="PF00149">
    <property type="entry name" value="Metallophos"/>
    <property type="match status" value="1"/>
</dbReference>
<dbReference type="EMBL" id="JAAIKD010000002">
    <property type="protein sequence ID" value="NEV93539.1"/>
    <property type="molecule type" value="Genomic_DNA"/>
</dbReference>